<dbReference type="InterPro" id="IPR029068">
    <property type="entry name" value="Glyas_Bleomycin-R_OHBP_Dase"/>
</dbReference>
<dbReference type="AlphaFoldDB" id="A0A2S8F703"/>
<dbReference type="SUPFAM" id="SSF54593">
    <property type="entry name" value="Glyoxalase/Bleomycin resistance protein/Dihydroxybiphenyl dioxygenase"/>
    <property type="match status" value="1"/>
</dbReference>
<dbReference type="Pfam" id="PF00903">
    <property type="entry name" value="Glyoxalase"/>
    <property type="match status" value="1"/>
</dbReference>
<dbReference type="InterPro" id="IPR004360">
    <property type="entry name" value="Glyas_Fos-R_dOase_dom"/>
</dbReference>
<dbReference type="PROSITE" id="PS51819">
    <property type="entry name" value="VOC"/>
    <property type="match status" value="1"/>
</dbReference>
<dbReference type="CDD" id="cd07246">
    <property type="entry name" value="VOC_like"/>
    <property type="match status" value="1"/>
</dbReference>
<dbReference type="RefSeq" id="WP_105355435.1">
    <property type="nucleotide sequence ID" value="NZ_PUIA01000051.1"/>
</dbReference>
<organism evidence="2 3">
    <name type="scientific">Blastopirellula marina</name>
    <dbReference type="NCBI Taxonomy" id="124"/>
    <lineage>
        <taxon>Bacteria</taxon>
        <taxon>Pseudomonadati</taxon>
        <taxon>Planctomycetota</taxon>
        <taxon>Planctomycetia</taxon>
        <taxon>Pirellulales</taxon>
        <taxon>Pirellulaceae</taxon>
        <taxon>Blastopirellula</taxon>
    </lineage>
</organism>
<protein>
    <submittedName>
        <fullName evidence="2">VOC family protein</fullName>
    </submittedName>
</protein>
<name>A0A2S8F703_9BACT</name>
<feature type="domain" description="VOC" evidence="1">
    <location>
        <begin position="10"/>
        <end position="138"/>
    </location>
</feature>
<dbReference type="Proteomes" id="UP000240009">
    <property type="component" value="Unassembled WGS sequence"/>
</dbReference>
<dbReference type="EMBL" id="PUIA01000051">
    <property type="protein sequence ID" value="PQO27932.1"/>
    <property type="molecule type" value="Genomic_DNA"/>
</dbReference>
<dbReference type="PANTHER" id="PTHR34109:SF1">
    <property type="entry name" value="VOC DOMAIN-CONTAINING PROTEIN"/>
    <property type="match status" value="1"/>
</dbReference>
<evidence type="ECO:0000313" key="2">
    <source>
        <dbReference type="EMBL" id="PQO27932.1"/>
    </source>
</evidence>
<accession>A0A2S8F703</accession>
<reference evidence="2 3" key="1">
    <citation type="submission" date="2018-02" db="EMBL/GenBank/DDBJ databases">
        <title>Comparative genomes isolates from brazilian mangrove.</title>
        <authorList>
            <person name="Araujo J.E."/>
            <person name="Taketani R.G."/>
            <person name="Silva M.C.P."/>
            <person name="Loureco M.V."/>
            <person name="Andreote F.D."/>
        </authorList>
    </citation>
    <scope>NUCLEOTIDE SEQUENCE [LARGE SCALE GENOMIC DNA]</scope>
    <source>
        <strain evidence="2 3">HEX-2 MGV</strain>
    </source>
</reference>
<dbReference type="InterPro" id="IPR037523">
    <property type="entry name" value="VOC_core"/>
</dbReference>
<evidence type="ECO:0000259" key="1">
    <source>
        <dbReference type="PROSITE" id="PS51819"/>
    </source>
</evidence>
<dbReference type="Gene3D" id="3.10.180.10">
    <property type="entry name" value="2,3-Dihydroxybiphenyl 1,2-Dioxygenase, domain 1"/>
    <property type="match status" value="1"/>
</dbReference>
<sequence>MTQSSMPAGRIGLIPHLVCDPCSEAIEFYKKAFDAQEKFRLSTESGEKFMHVEMTICDASFFMADDFPEYCEGKSQSPKSLGGTPVTIHRYVPDCDAAIAQAEAAGATVKMPATDMFWGDRYGMVVDPFGHTWSFATPQRQVEMDELKQAVKSMGM</sequence>
<dbReference type="OrthoDB" id="9795306at2"/>
<dbReference type="PANTHER" id="PTHR34109">
    <property type="entry name" value="BNAUNNG04460D PROTEIN-RELATED"/>
    <property type="match status" value="1"/>
</dbReference>
<comment type="caution">
    <text evidence="2">The sequence shown here is derived from an EMBL/GenBank/DDBJ whole genome shotgun (WGS) entry which is preliminary data.</text>
</comment>
<gene>
    <name evidence="2" type="ORF">C5Y96_16245</name>
</gene>
<evidence type="ECO:0000313" key="3">
    <source>
        <dbReference type="Proteomes" id="UP000240009"/>
    </source>
</evidence>
<proteinExistence type="predicted"/>